<proteinExistence type="predicted"/>
<reference evidence="1" key="1">
    <citation type="submission" date="2019-10" db="EMBL/GenBank/DDBJ databases">
        <title>Conservation and host-specific expression of non-tandemly repeated heterogenous ribosome RNA gene in arbuscular mycorrhizal fungi.</title>
        <authorList>
            <person name="Maeda T."/>
            <person name="Kobayashi Y."/>
            <person name="Nakagawa T."/>
            <person name="Ezawa T."/>
            <person name="Yamaguchi K."/>
            <person name="Bino T."/>
            <person name="Nishimoto Y."/>
            <person name="Shigenobu S."/>
            <person name="Kawaguchi M."/>
        </authorList>
    </citation>
    <scope>NUCLEOTIDE SEQUENCE</scope>
    <source>
        <strain evidence="1">HR1</strain>
    </source>
</reference>
<evidence type="ECO:0000313" key="1">
    <source>
        <dbReference type="EMBL" id="GET01121.1"/>
    </source>
</evidence>
<sequence>MINFNNFGKHNELEEFEKRVERQHGIRVYPLTPGYLLVTYLNTTDLTASPAVFGLIMNLQGEILSVLCWCTKMIMYLVMYLIQIKQWNLPVHFELQKFGARYTPMPNNSVFVIKQENASGNWNIYSSELPLFLEGALYGSVKLDVEDSKLYLNLRSEEKKKIKDSMVIELSETASVSSDRIKATDKEQIDQEQNISYTHQCLYIITLTCWIENMDFKQLFSIFDSSGVIDLILMVKTSFMTRNFKIETDSHEVDLSEEAGSPKES</sequence>
<name>A0A8H3R244_9GLOM</name>
<comment type="caution">
    <text evidence="1">The sequence shown here is derived from an EMBL/GenBank/DDBJ whole genome shotgun (WGS) entry which is preliminary data.</text>
</comment>
<dbReference type="EMBL" id="BLAL01000297">
    <property type="protein sequence ID" value="GET01121.1"/>
    <property type="molecule type" value="Genomic_DNA"/>
</dbReference>
<protein>
    <submittedName>
        <fullName evidence="1">Uncharacterized protein</fullName>
    </submittedName>
</protein>
<gene>
    <name evidence="1" type="ORF">RCL2_002754600</name>
</gene>
<dbReference type="OrthoDB" id="2349445at2759"/>
<organism evidence="1 2">
    <name type="scientific">Rhizophagus clarus</name>
    <dbReference type="NCBI Taxonomy" id="94130"/>
    <lineage>
        <taxon>Eukaryota</taxon>
        <taxon>Fungi</taxon>
        <taxon>Fungi incertae sedis</taxon>
        <taxon>Mucoromycota</taxon>
        <taxon>Glomeromycotina</taxon>
        <taxon>Glomeromycetes</taxon>
        <taxon>Glomerales</taxon>
        <taxon>Glomeraceae</taxon>
        <taxon>Rhizophagus</taxon>
    </lineage>
</organism>
<evidence type="ECO:0000313" key="2">
    <source>
        <dbReference type="Proteomes" id="UP000615446"/>
    </source>
</evidence>
<dbReference type="Proteomes" id="UP000615446">
    <property type="component" value="Unassembled WGS sequence"/>
</dbReference>
<dbReference type="AlphaFoldDB" id="A0A8H3R244"/>
<accession>A0A8H3R244</accession>